<proteinExistence type="predicted"/>
<protein>
    <submittedName>
        <fullName evidence="1">Uncharacterized protein</fullName>
    </submittedName>
</protein>
<dbReference type="AlphaFoldDB" id="A0A016VSW3"/>
<name>A0A016VSW3_9BILA</name>
<comment type="caution">
    <text evidence="1">The sequence shown here is derived from an EMBL/GenBank/DDBJ whole genome shotgun (WGS) entry which is preliminary data.</text>
</comment>
<reference evidence="2" key="1">
    <citation type="journal article" date="2015" name="Nat. Genet.">
        <title>The genome and transcriptome of the zoonotic hookworm Ancylostoma ceylanicum identify infection-specific gene families.</title>
        <authorList>
            <person name="Schwarz E.M."/>
            <person name="Hu Y."/>
            <person name="Antoshechkin I."/>
            <person name="Miller M.M."/>
            <person name="Sternberg P.W."/>
            <person name="Aroian R.V."/>
        </authorList>
    </citation>
    <scope>NUCLEOTIDE SEQUENCE</scope>
    <source>
        <strain evidence="2">HY135</strain>
    </source>
</reference>
<evidence type="ECO:0000313" key="1">
    <source>
        <dbReference type="EMBL" id="EYC30411.1"/>
    </source>
</evidence>
<accession>A0A016VSW3</accession>
<organism evidence="1 2">
    <name type="scientific">Ancylostoma ceylanicum</name>
    <dbReference type="NCBI Taxonomy" id="53326"/>
    <lineage>
        <taxon>Eukaryota</taxon>
        <taxon>Metazoa</taxon>
        <taxon>Ecdysozoa</taxon>
        <taxon>Nematoda</taxon>
        <taxon>Chromadorea</taxon>
        <taxon>Rhabditida</taxon>
        <taxon>Rhabditina</taxon>
        <taxon>Rhabditomorpha</taxon>
        <taxon>Strongyloidea</taxon>
        <taxon>Ancylostomatidae</taxon>
        <taxon>Ancylostomatinae</taxon>
        <taxon>Ancylostoma</taxon>
    </lineage>
</organism>
<sequence length="131" mass="14773">MIASANCGPYAEVPNQSFVTGKHQVQDIITQCSFVDMLCKSARLTKFQEKLGRRHRSSPASSSFHRFYEQLFGPPGYLQLVRSSTQKQEPAKQQQLRQLAGTSWTTGFSRGYGAEVVLCNAFIFSTRKYLL</sequence>
<evidence type="ECO:0000313" key="2">
    <source>
        <dbReference type="Proteomes" id="UP000024635"/>
    </source>
</evidence>
<keyword evidence="2" id="KW-1185">Reference proteome</keyword>
<gene>
    <name evidence="1" type="primary">Acey_s0005.g2639</name>
    <name evidence="1" type="ORF">Y032_0005g2639</name>
</gene>
<dbReference type="EMBL" id="JARK01001341">
    <property type="protein sequence ID" value="EYC30411.1"/>
    <property type="molecule type" value="Genomic_DNA"/>
</dbReference>
<dbReference type="Proteomes" id="UP000024635">
    <property type="component" value="Unassembled WGS sequence"/>
</dbReference>